<dbReference type="PANTHER" id="PTHR43280:SF25">
    <property type="entry name" value="ARABINOSE OPERON REGULATORY PROTEIN"/>
    <property type="match status" value="1"/>
</dbReference>
<dbReference type="PANTHER" id="PTHR43280">
    <property type="entry name" value="ARAC-FAMILY TRANSCRIPTIONAL REGULATOR"/>
    <property type="match status" value="1"/>
</dbReference>
<dbReference type="SUPFAM" id="SSF51215">
    <property type="entry name" value="Regulatory protein AraC"/>
    <property type="match status" value="1"/>
</dbReference>
<dbReference type="SMART" id="SM00342">
    <property type="entry name" value="HTH_ARAC"/>
    <property type="match status" value="1"/>
</dbReference>
<keyword evidence="1" id="KW-0805">Transcription regulation</keyword>
<evidence type="ECO:0000313" key="6">
    <source>
        <dbReference type="EMBL" id="AJQ92414.1"/>
    </source>
</evidence>
<dbReference type="Gene3D" id="2.60.120.280">
    <property type="entry name" value="Regulatory protein AraC"/>
    <property type="match status" value="1"/>
</dbReference>
<dbReference type="GO" id="GO:0043565">
    <property type="term" value="F:sequence-specific DNA binding"/>
    <property type="evidence" value="ECO:0007669"/>
    <property type="project" value="InterPro"/>
</dbReference>
<dbReference type="InterPro" id="IPR018060">
    <property type="entry name" value="HTH_AraC"/>
</dbReference>
<dbReference type="InterPro" id="IPR018062">
    <property type="entry name" value="HTH_AraC-typ_CS"/>
</dbReference>
<organism evidence="6 7">
    <name type="scientific">Gynuella sunshinyii YC6258</name>
    <dbReference type="NCBI Taxonomy" id="1445510"/>
    <lineage>
        <taxon>Bacteria</taxon>
        <taxon>Pseudomonadati</taxon>
        <taxon>Pseudomonadota</taxon>
        <taxon>Gammaproteobacteria</taxon>
        <taxon>Oceanospirillales</taxon>
        <taxon>Saccharospirillaceae</taxon>
        <taxon>Gynuella</taxon>
    </lineage>
</organism>
<dbReference type="GO" id="GO:0003700">
    <property type="term" value="F:DNA-binding transcription factor activity"/>
    <property type="evidence" value="ECO:0007669"/>
    <property type="project" value="InterPro"/>
</dbReference>
<keyword evidence="7" id="KW-1185">Reference proteome</keyword>
<dbReference type="RefSeq" id="WP_044615484.1">
    <property type="nucleotide sequence ID" value="NZ_CP007142.1"/>
</dbReference>
<dbReference type="InterPro" id="IPR020449">
    <property type="entry name" value="Tscrpt_reg_AraC-type_HTH"/>
</dbReference>
<dbReference type="OrthoDB" id="9803764at2"/>
<dbReference type="InterPro" id="IPR009057">
    <property type="entry name" value="Homeodomain-like_sf"/>
</dbReference>
<dbReference type="KEGG" id="gsn:YC6258_00364"/>
<dbReference type="PROSITE" id="PS00041">
    <property type="entry name" value="HTH_ARAC_FAMILY_1"/>
    <property type="match status" value="1"/>
</dbReference>
<keyword evidence="3" id="KW-0010">Activator</keyword>
<dbReference type="InterPro" id="IPR003313">
    <property type="entry name" value="AraC-bd"/>
</dbReference>
<feature type="domain" description="HTH araC/xylS-type" evidence="5">
    <location>
        <begin position="188"/>
        <end position="286"/>
    </location>
</feature>
<dbReference type="SUPFAM" id="SSF46689">
    <property type="entry name" value="Homeodomain-like"/>
    <property type="match status" value="2"/>
</dbReference>
<dbReference type="InterPro" id="IPR037923">
    <property type="entry name" value="HTH-like"/>
</dbReference>
<evidence type="ECO:0000313" key="7">
    <source>
        <dbReference type="Proteomes" id="UP000032266"/>
    </source>
</evidence>
<sequence length="288" mass="33405">MLHKFDTREPQLDPLKPGYPFNAHLVAGSTPIHKNGDLDFWINRPSGLKGFIINLTVAGTGLVFPRTEDERRVHPGDMMLLPTGVKHDYGRAPEVDQWYHRWIYFRPRATWSEWLKWANLIAGVGFLSIDSDVSLQRIESLFEDVEKVSHSETMLSEELSFNLLEQILIRCCELDTNRPQFPIDKRIHQVCQYIHEHLGSELSITELSKIACMSNSRFSHLFKQQLGVPVRQWIEDQRVSLARQLLITTNLAVNQVSRHLGYQDALYFSRVFKKKLGVSPREYREGHL</sequence>
<keyword evidence="2 6" id="KW-0238">DNA-binding</keyword>
<keyword evidence="4" id="KW-0804">Transcription</keyword>
<proteinExistence type="predicted"/>
<evidence type="ECO:0000256" key="3">
    <source>
        <dbReference type="ARBA" id="ARBA00023159"/>
    </source>
</evidence>
<dbReference type="Gene3D" id="1.10.10.60">
    <property type="entry name" value="Homeodomain-like"/>
    <property type="match status" value="2"/>
</dbReference>
<evidence type="ECO:0000259" key="5">
    <source>
        <dbReference type="PROSITE" id="PS01124"/>
    </source>
</evidence>
<evidence type="ECO:0000256" key="1">
    <source>
        <dbReference type="ARBA" id="ARBA00023015"/>
    </source>
</evidence>
<dbReference type="Pfam" id="PF02311">
    <property type="entry name" value="AraC_binding"/>
    <property type="match status" value="1"/>
</dbReference>
<dbReference type="Pfam" id="PF12833">
    <property type="entry name" value="HTH_18"/>
    <property type="match status" value="1"/>
</dbReference>
<dbReference type="Proteomes" id="UP000032266">
    <property type="component" value="Chromosome"/>
</dbReference>
<dbReference type="STRING" id="1445510.YC6258_00364"/>
<protein>
    <submittedName>
        <fullName evidence="6">AraC-type DNA-binding domain-containing protein</fullName>
    </submittedName>
</protein>
<dbReference type="PROSITE" id="PS01124">
    <property type="entry name" value="HTH_ARAC_FAMILY_2"/>
    <property type="match status" value="1"/>
</dbReference>
<evidence type="ECO:0000256" key="2">
    <source>
        <dbReference type="ARBA" id="ARBA00023125"/>
    </source>
</evidence>
<evidence type="ECO:0000256" key="4">
    <source>
        <dbReference type="ARBA" id="ARBA00023163"/>
    </source>
</evidence>
<name>A0A0C5VQ58_9GAMM</name>
<accession>A0A0C5VQ58</accession>
<reference evidence="6 7" key="1">
    <citation type="submission" date="2014-01" db="EMBL/GenBank/DDBJ databases">
        <title>Full genme sequencing of cellulolytic bacterium Gynuella sunshinyii YC6258T gen. nov., sp. nov.</title>
        <authorList>
            <person name="Khan H."/>
            <person name="Chung E.J."/>
            <person name="Chung Y.R."/>
        </authorList>
    </citation>
    <scope>NUCLEOTIDE SEQUENCE [LARGE SCALE GENOMIC DNA]</scope>
    <source>
        <strain evidence="6 7">YC6258</strain>
    </source>
</reference>
<gene>
    <name evidence="6" type="ORF">YC6258_00364</name>
</gene>
<dbReference type="NCBIfam" id="NF007860">
    <property type="entry name" value="PRK10572.1"/>
    <property type="match status" value="1"/>
</dbReference>
<dbReference type="EMBL" id="CP007142">
    <property type="protein sequence ID" value="AJQ92414.1"/>
    <property type="molecule type" value="Genomic_DNA"/>
</dbReference>
<dbReference type="PATRIC" id="fig|1445510.3.peg.354"/>
<dbReference type="AlphaFoldDB" id="A0A0C5VQ58"/>
<dbReference type="PRINTS" id="PR00032">
    <property type="entry name" value="HTHARAC"/>
</dbReference>
<dbReference type="HOGENOM" id="CLU_000445_88_6_6"/>